<evidence type="ECO:0000313" key="3">
    <source>
        <dbReference type="EMBL" id="KAK8883827.1"/>
    </source>
</evidence>
<keyword evidence="2" id="KW-0812">Transmembrane</keyword>
<dbReference type="EMBL" id="JAPFFF010000008">
    <property type="protein sequence ID" value="KAK8883827.1"/>
    <property type="molecule type" value="Genomic_DNA"/>
</dbReference>
<sequence length="531" mass="62038">MLKSSKILHSFDNNRIEWDFHQKQSKKRTEKITFKLQDDNSFNSDPINDSLTDFDSFDEKIMSLSKENNTITCNSTIQFDEDQIFINNEPFKIEGILEECSSFIIYNVRDKNGQEYTLKKMFFSSNFELCDCITIYNMLIDDVHICSISHFDVSYENLYIAIVFERFQKIDIQSMNQQAIKNSLKQILEIVEEISSWNLKFDSVLYTDFYIVGNEIKLVNFEHLSIIHTQIFRIPVIGKENKEDFTNFNLYNLVEKFLCKNDEISTILKKAQIKDIPKILNNQYFVEKDDINSLFIQPKHVQKQTNKKDCIQASKDDISFISCIDDENDSKLISDDENNFESSTDELGSKLSKENIIIHDEEIFQSPVDDMINLISQEFVSPKDQTHSSQESNTQDQTTDPKNHFNFSQIDFSFSIGTLLMLTISLILKGIHESNFGFGNACEVFFGLRLFWILLICQLFYIVFRLNSQKHKKYISKKIYQYIIVLAVLLFLINASLVFHLFLSRIKSCVPSFTLFITLCWILLSLPLLND</sequence>
<keyword evidence="4" id="KW-1185">Reference proteome</keyword>
<name>A0ABR2JYP0_9EUKA</name>
<proteinExistence type="predicted"/>
<comment type="caution">
    <text evidence="3">The sequence shown here is derived from an EMBL/GenBank/DDBJ whole genome shotgun (WGS) entry which is preliminary data.</text>
</comment>
<feature type="compositionally biased region" description="Polar residues" evidence="1">
    <location>
        <begin position="387"/>
        <end position="401"/>
    </location>
</feature>
<dbReference type="SUPFAM" id="SSF56112">
    <property type="entry name" value="Protein kinase-like (PK-like)"/>
    <property type="match status" value="1"/>
</dbReference>
<evidence type="ECO:0000313" key="4">
    <source>
        <dbReference type="Proteomes" id="UP001470230"/>
    </source>
</evidence>
<evidence type="ECO:0008006" key="5">
    <source>
        <dbReference type="Google" id="ProtNLM"/>
    </source>
</evidence>
<keyword evidence="2" id="KW-0472">Membrane</keyword>
<keyword evidence="2" id="KW-1133">Transmembrane helix</keyword>
<evidence type="ECO:0000256" key="2">
    <source>
        <dbReference type="SAM" id="Phobius"/>
    </source>
</evidence>
<feature type="transmembrane region" description="Helical" evidence="2">
    <location>
        <begin position="479"/>
        <end position="503"/>
    </location>
</feature>
<feature type="transmembrane region" description="Helical" evidence="2">
    <location>
        <begin position="444"/>
        <end position="467"/>
    </location>
</feature>
<accession>A0ABR2JYP0</accession>
<dbReference type="Proteomes" id="UP001470230">
    <property type="component" value="Unassembled WGS sequence"/>
</dbReference>
<feature type="transmembrane region" description="Helical" evidence="2">
    <location>
        <begin position="509"/>
        <end position="529"/>
    </location>
</feature>
<protein>
    <recommendedName>
        <fullName evidence="5">Protein kinase domain-containing protein</fullName>
    </recommendedName>
</protein>
<feature type="region of interest" description="Disordered" evidence="1">
    <location>
        <begin position="381"/>
        <end position="401"/>
    </location>
</feature>
<reference evidence="3 4" key="1">
    <citation type="submission" date="2024-04" db="EMBL/GenBank/DDBJ databases">
        <title>Tritrichomonas musculus Genome.</title>
        <authorList>
            <person name="Alves-Ferreira E."/>
            <person name="Grigg M."/>
            <person name="Lorenzi H."/>
            <person name="Galac M."/>
        </authorList>
    </citation>
    <scope>NUCLEOTIDE SEQUENCE [LARGE SCALE GENOMIC DNA]</scope>
    <source>
        <strain evidence="3 4">EAF2021</strain>
    </source>
</reference>
<dbReference type="InterPro" id="IPR011009">
    <property type="entry name" value="Kinase-like_dom_sf"/>
</dbReference>
<gene>
    <name evidence="3" type="ORF">M9Y10_042926</name>
</gene>
<evidence type="ECO:0000256" key="1">
    <source>
        <dbReference type="SAM" id="MobiDB-lite"/>
    </source>
</evidence>
<organism evidence="3 4">
    <name type="scientific">Tritrichomonas musculus</name>
    <dbReference type="NCBI Taxonomy" id="1915356"/>
    <lineage>
        <taxon>Eukaryota</taxon>
        <taxon>Metamonada</taxon>
        <taxon>Parabasalia</taxon>
        <taxon>Tritrichomonadida</taxon>
        <taxon>Tritrichomonadidae</taxon>
        <taxon>Tritrichomonas</taxon>
    </lineage>
</organism>
<feature type="transmembrane region" description="Helical" evidence="2">
    <location>
        <begin position="412"/>
        <end position="432"/>
    </location>
</feature>